<comment type="caution">
    <text evidence="1">The sequence shown here is derived from an EMBL/GenBank/DDBJ whole genome shotgun (WGS) entry which is preliminary data.</text>
</comment>
<sequence>MLGRLRQQGGAMVLTVPNAIVTQMGWQVGNSVNIEMQGDSVILSAPKRQPKGSKSLKQLLAGIDSQEIAALNAEMADWNDEPQGKEIW</sequence>
<dbReference type="RefSeq" id="WP_100295624.1">
    <property type="nucleotide sequence ID" value="NZ_PHGZ01000003.1"/>
</dbReference>
<dbReference type="Proteomes" id="UP000230282">
    <property type="component" value="Unassembled WGS sequence"/>
</dbReference>
<dbReference type="Gene3D" id="2.10.260.10">
    <property type="match status" value="1"/>
</dbReference>
<dbReference type="InterPro" id="IPR037914">
    <property type="entry name" value="SpoVT-AbrB_sf"/>
</dbReference>
<reference evidence="1 2" key="1">
    <citation type="submission" date="2017-11" db="EMBL/GenBank/DDBJ databases">
        <title>Reclassification of Bisgaard taxon 5 as Caviibacterium pharyngocola gen. nov., sp. nov.</title>
        <authorList>
            <person name="Christensen H."/>
        </authorList>
    </citation>
    <scope>NUCLEOTIDE SEQUENCE [LARGE SCALE GENOMIC DNA]</scope>
    <source>
        <strain evidence="1 2">7_3</strain>
    </source>
</reference>
<evidence type="ECO:0000313" key="1">
    <source>
        <dbReference type="EMBL" id="PJG84028.1"/>
    </source>
</evidence>
<proteinExistence type="predicted"/>
<gene>
    <name evidence="1" type="ORF">CVP04_00810</name>
</gene>
<protein>
    <submittedName>
        <fullName evidence="1">Antitoxin</fullName>
    </submittedName>
</protein>
<keyword evidence="2" id="KW-1185">Reference proteome</keyword>
<accession>A0A2M8RYR5</accession>
<name>A0A2M8RYR5_9PAST</name>
<dbReference type="EMBL" id="PHGZ01000003">
    <property type="protein sequence ID" value="PJG84028.1"/>
    <property type="molecule type" value="Genomic_DNA"/>
</dbReference>
<dbReference type="OrthoDB" id="6506020at2"/>
<dbReference type="AlphaFoldDB" id="A0A2M8RYR5"/>
<evidence type="ECO:0000313" key="2">
    <source>
        <dbReference type="Proteomes" id="UP000230282"/>
    </source>
</evidence>
<dbReference type="SUPFAM" id="SSF89447">
    <property type="entry name" value="AbrB/MazE/MraZ-like"/>
    <property type="match status" value="1"/>
</dbReference>
<organism evidence="1 2">
    <name type="scientific">Caviibacterium pharyngocola</name>
    <dbReference type="NCBI Taxonomy" id="28159"/>
    <lineage>
        <taxon>Bacteria</taxon>
        <taxon>Pseudomonadati</taxon>
        <taxon>Pseudomonadota</taxon>
        <taxon>Gammaproteobacteria</taxon>
        <taxon>Pasteurellales</taxon>
        <taxon>Pasteurellaceae</taxon>
        <taxon>Caviibacterium</taxon>
    </lineage>
</organism>